<name>A0A7J6FL64_CANSA</name>
<evidence type="ECO:0000313" key="4">
    <source>
        <dbReference type="Proteomes" id="UP000525078"/>
    </source>
</evidence>
<feature type="chain" id="PRO_5029669433" evidence="2">
    <location>
        <begin position="20"/>
        <end position="342"/>
    </location>
</feature>
<dbReference type="Proteomes" id="UP000525078">
    <property type="component" value="Unassembled WGS sequence"/>
</dbReference>
<evidence type="ECO:0000313" key="3">
    <source>
        <dbReference type="EMBL" id="KAF4371446.1"/>
    </source>
</evidence>
<keyword evidence="2" id="KW-0732">Signal</keyword>
<reference evidence="3 4" key="1">
    <citation type="journal article" date="2020" name="bioRxiv">
        <title>Sequence and annotation of 42 cannabis genomes reveals extensive copy number variation in cannabinoid synthesis and pathogen resistance genes.</title>
        <authorList>
            <person name="Mckernan K.J."/>
            <person name="Helbert Y."/>
            <person name="Kane L.T."/>
            <person name="Ebling H."/>
            <person name="Zhang L."/>
            <person name="Liu B."/>
            <person name="Eaton Z."/>
            <person name="Mclaughlin S."/>
            <person name="Kingan S."/>
            <person name="Baybayan P."/>
            <person name="Concepcion G."/>
            <person name="Jordan M."/>
            <person name="Riva A."/>
            <person name="Barbazuk W."/>
            <person name="Harkins T."/>
        </authorList>
    </citation>
    <scope>NUCLEOTIDE SEQUENCE [LARGE SCALE GENOMIC DNA]</scope>
    <source>
        <strain evidence="4">cv. Jamaican Lion 4</strain>
        <tissue evidence="3">Leaf</tissue>
    </source>
</reference>
<sequence>MIFHCFIISCCLFFIWTLGQKWNSTKLRISHVRNCITGLKLSTFRNFARQIIARKIQCAKPIHLRETQRNLSRKIEISPPSLVMSLGISPISLLLDKSMLFKSPTFLNSEIAPFHTNTKFSRLKSKGTPARPRRDHLRTSPTTEDPLNDIVVKLLDLALRIRSFVRLVPIHAGIGPINLFSPTSNITNSVQFFIDEGNSEFKLFFPKCNMLMVFMKPMELGIFPDSSLFAKTRILKECACDQQSEYLAHSLEGESAKCNSPLSLLSNAFISRNLHIFQMDFGISPSRVLLLRSRYVREIKFPNDSGMIPTKSLEVRSRYVREAIFSKPFGMTPLDSQKERSR</sequence>
<evidence type="ECO:0000256" key="1">
    <source>
        <dbReference type="SAM" id="MobiDB-lite"/>
    </source>
</evidence>
<comment type="caution">
    <text evidence="3">The sequence shown here is derived from an EMBL/GenBank/DDBJ whole genome shotgun (WGS) entry which is preliminary data.</text>
</comment>
<dbReference type="AlphaFoldDB" id="A0A7J6FL64"/>
<organism evidence="3 4">
    <name type="scientific">Cannabis sativa</name>
    <name type="common">Hemp</name>
    <name type="synonym">Marijuana</name>
    <dbReference type="NCBI Taxonomy" id="3483"/>
    <lineage>
        <taxon>Eukaryota</taxon>
        <taxon>Viridiplantae</taxon>
        <taxon>Streptophyta</taxon>
        <taxon>Embryophyta</taxon>
        <taxon>Tracheophyta</taxon>
        <taxon>Spermatophyta</taxon>
        <taxon>Magnoliopsida</taxon>
        <taxon>eudicotyledons</taxon>
        <taxon>Gunneridae</taxon>
        <taxon>Pentapetalae</taxon>
        <taxon>rosids</taxon>
        <taxon>fabids</taxon>
        <taxon>Rosales</taxon>
        <taxon>Cannabaceae</taxon>
        <taxon>Cannabis</taxon>
    </lineage>
</organism>
<protein>
    <submittedName>
        <fullName evidence="3">Uncharacterized protein</fullName>
    </submittedName>
</protein>
<feature type="region of interest" description="Disordered" evidence="1">
    <location>
        <begin position="122"/>
        <end position="142"/>
    </location>
</feature>
<dbReference type="EMBL" id="JAATIP010000111">
    <property type="protein sequence ID" value="KAF4371446.1"/>
    <property type="molecule type" value="Genomic_DNA"/>
</dbReference>
<proteinExistence type="predicted"/>
<feature type="compositionally biased region" description="Basic residues" evidence="1">
    <location>
        <begin position="122"/>
        <end position="136"/>
    </location>
</feature>
<accession>A0A7J6FL64</accession>
<evidence type="ECO:0000256" key="2">
    <source>
        <dbReference type="SAM" id="SignalP"/>
    </source>
</evidence>
<feature type="signal peptide" evidence="2">
    <location>
        <begin position="1"/>
        <end position="19"/>
    </location>
</feature>
<gene>
    <name evidence="3" type="ORF">F8388_001974</name>
</gene>